<protein>
    <submittedName>
        <fullName evidence="4">Uncharacterized protein</fullName>
    </submittedName>
</protein>
<dbReference type="EMBL" id="PP511645">
    <property type="protein sequence ID" value="XCD06233.1"/>
    <property type="molecule type" value="Genomic_DNA"/>
</dbReference>
<organism evidence="4">
    <name type="scientific">Dulem virus 262</name>
    <dbReference type="NCBI Taxonomy" id="3145739"/>
    <lineage>
        <taxon>Viruses</taxon>
        <taxon>Monodnaviria</taxon>
        <taxon>Sangervirae</taxon>
        <taxon>Phixviricota</taxon>
        <taxon>Malgrandaviricetes</taxon>
        <taxon>Petitvirales</taxon>
        <taxon>Microviridae</taxon>
        <taxon>Microvirus</taxon>
    </lineage>
</organism>
<evidence type="ECO:0000313" key="1">
    <source>
        <dbReference type="EMBL" id="XCD03217.1"/>
    </source>
</evidence>
<evidence type="ECO:0000313" key="3">
    <source>
        <dbReference type="EMBL" id="XCD06233.1"/>
    </source>
</evidence>
<sequence length="31" mass="3675">MPKDLQNYEKLFKIAQCLTSNGKFYAVLYTF</sequence>
<reference evidence="4" key="1">
    <citation type="submission" date="2024-03" db="EMBL/GenBank/DDBJ databases">
        <title>Diverse circular DNA viruses in blood, oral, and fecal samples of captive lemurs.</title>
        <authorList>
            <person name="Paietta E.N."/>
            <person name="Kraberger S."/>
            <person name="Lund M.C."/>
            <person name="Custer J.M."/>
            <person name="Vargas K.M."/>
            <person name="Ehmke E.E."/>
            <person name="Yoder A.D."/>
            <person name="Varsani A."/>
        </authorList>
    </citation>
    <scope>NUCLEOTIDE SEQUENCE</scope>
    <source>
        <strain evidence="1">Duke_18_28</strain>
        <strain evidence="2">Duke_21_29</strain>
        <strain evidence="3">Duke_25FS_49</strain>
        <strain evidence="4">Duke_29_16</strain>
    </source>
</reference>
<dbReference type="EMBL" id="PP511852">
    <property type="protein sequence ID" value="XCD08072.1"/>
    <property type="molecule type" value="Genomic_DNA"/>
</dbReference>
<accession>A0AAU8B9Y6</accession>
<dbReference type="EMBL" id="PP511329">
    <property type="protein sequence ID" value="XCD03217.1"/>
    <property type="molecule type" value="Genomic_DNA"/>
</dbReference>
<dbReference type="EMBL" id="PP511385">
    <property type="protein sequence ID" value="XCD03811.1"/>
    <property type="molecule type" value="Genomic_DNA"/>
</dbReference>
<evidence type="ECO:0000313" key="2">
    <source>
        <dbReference type="EMBL" id="XCD03811.1"/>
    </source>
</evidence>
<name>A0AAU8B9Y6_9VIRU</name>
<evidence type="ECO:0000313" key="4">
    <source>
        <dbReference type="EMBL" id="XCD08072.1"/>
    </source>
</evidence>
<proteinExistence type="predicted"/>